<organism evidence="19">
    <name type="scientific">Leptolyngbya boryana CZ1</name>
    <dbReference type="NCBI Taxonomy" id="3060204"/>
    <lineage>
        <taxon>Bacteria</taxon>
        <taxon>Bacillati</taxon>
        <taxon>Cyanobacteriota</taxon>
        <taxon>Cyanophyceae</taxon>
        <taxon>Leptolyngbyales</taxon>
        <taxon>Leptolyngbyaceae</taxon>
        <taxon>Leptolyngbya group</taxon>
        <taxon>Leptolyngbya</taxon>
    </lineage>
</organism>
<comment type="similarity">
    <text evidence="4">Belongs to the glutamate synthase family.</text>
</comment>
<accession>A0AA96X3T1</accession>
<keyword evidence="6" id="KW-0285">Flavoprotein</keyword>
<dbReference type="InterPro" id="IPR017932">
    <property type="entry name" value="GATase_2_dom"/>
</dbReference>
<evidence type="ECO:0000256" key="9">
    <source>
        <dbReference type="ARBA" id="ARBA00022827"/>
    </source>
</evidence>
<dbReference type="FunFam" id="3.20.20.70:FF:000053">
    <property type="entry name" value="Glutamate synthase large subunit"/>
    <property type="match status" value="1"/>
</dbReference>
<keyword evidence="15" id="KW-0003">3Fe-4S</keyword>
<keyword evidence="12" id="KW-0408">Iron</keyword>
<dbReference type="Gene3D" id="2.160.20.60">
    <property type="entry name" value="Glutamate synthase, alpha subunit, C-terminal domain"/>
    <property type="match status" value="1"/>
</dbReference>
<dbReference type="CDD" id="cd00982">
    <property type="entry name" value="gltB_C"/>
    <property type="match status" value="1"/>
</dbReference>
<comment type="cofactor">
    <cofactor evidence="1">
        <name>FMN</name>
        <dbReference type="ChEBI" id="CHEBI:58210"/>
    </cofactor>
</comment>
<protein>
    <submittedName>
        <fullName evidence="19">Glutamate synthase large subunit</fullName>
        <ecNumber evidence="19">1.4.1.13</ecNumber>
    </submittedName>
</protein>
<evidence type="ECO:0000256" key="2">
    <source>
        <dbReference type="ARBA" id="ARBA00001927"/>
    </source>
</evidence>
<gene>
    <name evidence="19" type="primary">gltB</name>
    <name evidence="19" type="ORF">Q2T42_24750</name>
</gene>
<dbReference type="Pfam" id="PF04898">
    <property type="entry name" value="Glu_syn_central"/>
    <property type="match status" value="1"/>
</dbReference>
<dbReference type="PROSITE" id="PS51278">
    <property type="entry name" value="GATASE_TYPE_2"/>
    <property type="match status" value="1"/>
</dbReference>
<evidence type="ECO:0000256" key="7">
    <source>
        <dbReference type="ARBA" id="ARBA00022643"/>
    </source>
</evidence>
<dbReference type="InterPro" id="IPR050711">
    <property type="entry name" value="ET-N_metabolism_enzyme"/>
</dbReference>
<keyword evidence="10" id="KW-0315">Glutamine amidotransferase</keyword>
<dbReference type="CDD" id="cd00713">
    <property type="entry name" value="GltS"/>
    <property type="match status" value="1"/>
</dbReference>
<dbReference type="InterPro" id="IPR006982">
    <property type="entry name" value="Glu_synth_centr_N"/>
</dbReference>
<keyword evidence="8" id="KW-0479">Metal-binding</keyword>
<dbReference type="FunFam" id="3.20.20.70:FF:000031">
    <property type="entry name" value="Glutamate synthase 1 [NADH]"/>
    <property type="match status" value="1"/>
</dbReference>
<evidence type="ECO:0000313" key="19">
    <source>
        <dbReference type="EMBL" id="WNZ45005.1"/>
    </source>
</evidence>
<dbReference type="EMBL" id="CP130144">
    <property type="protein sequence ID" value="WNZ45005.1"/>
    <property type="molecule type" value="Genomic_DNA"/>
</dbReference>
<dbReference type="InterPro" id="IPR036485">
    <property type="entry name" value="Glu_synth_asu_C_sf"/>
</dbReference>
<dbReference type="GO" id="GO:0006537">
    <property type="term" value="P:glutamate biosynthetic process"/>
    <property type="evidence" value="ECO:0007669"/>
    <property type="project" value="UniProtKB-KW"/>
</dbReference>
<evidence type="ECO:0000256" key="11">
    <source>
        <dbReference type="ARBA" id="ARBA00023002"/>
    </source>
</evidence>
<proteinExistence type="inferred from homology"/>
<evidence type="ECO:0000256" key="16">
    <source>
        <dbReference type="ARBA" id="ARBA00029440"/>
    </source>
</evidence>
<sequence length="1528" mass="167648">MTRYGLPAKQGLYDPQFEHDACGVGFIVQMKGQPSHSIVQQALTILANLEHRGACGAETNTGDGAGILMQVPHGFFQKVTATLNITLPDAGQYGVGMVYSSPDRAQREAGRRIFEQVVAEEGQKVLGWRDVPTDNSTLGETAKASEPFMQQVFIQRSADLADDLAFERKLYVIRKRSHSAIRQTGIDPFWYPASLSCRTLVYKGMLMPLQVKEYYPDLSDPDLQSALGLVHSRFSTNTFPSWERSHPYRYIAHNGEINTLRGNINWMHARQSLFESDLFGDDLRKAQPVINIDGSDSTIFDNALELLTLSGRSLPHAVMMMIPEPWTAHESMSPERKAFYKYHSCLMEPWDGPASIAFTDGRMMGAVLDRNGLRPSRYYVTKDDLVIMASEAGVLPIEPERIAQKGRLQPGRMFLVDMEQGRIVADEEIKHQIASAEPYQDWIDQHMVSLADLKDAPPSSSDLNTVLQRQLAFGYTFEELRLLITPMARDGVEAVGAMGADTPLAVLSDRPKLLYDYFKQLFAQVTNPPIDSIREEIITSAETTIGAEKNLLKPVPESCHLIELKSPILSNEELAKLKQVDEQGFKSTTIAIVFDPKSGVKGLESAIDNLCTQADQAIEAGINLIILSDRSVDAENAPIPALLAVAGVHHHLIRTGARTRVGLVLESGEPREVHHFAMLIGYGCGAINPYLAFETIESMIAQGLLPNLEYATACKNYIKSATKGVIKVASKIGISTIQSYRGAQIFEAVGLNRSVVDRYFTWTASRIEGVDLEVITQEALLRHHQAFSERQASGQTLGVGGEYQWRKEGEAHLFSPQTIHTLQRAVREGNYELFKQYAALVNEQNQQHFTLRGMLQFKPRQPIPLEEVEPIEAIMKRFKTGAMSYGSISKEAHEALAIAMNRIGGKSNTGEGGEDPDRYTWSNEQGDSKNSAIKQVASGRFGVTSLYLSQAREIQIKMAQGAKPGEGGQLPGRKVYPWIAKVRHSTPGVGLISPPPHHDIYSIEDLAELIHDLKNANRDARISVKLVSEVGVGTIAAGVSKAHADVVLISGYDGGTGASPQTSIKHAGLPWELGLAETHQTLVLNNLRSRIVVEADGQMKTGRDVVMAALLGAEEFGFATAPLVTLGCIMMRVCHLNTCPVGIATQDPQLRASFIGDPDNTVNFMKFIAQEVREIMAQLGFRTLNEMVGRTDILEAKQAVEHWKAKGLDFSKILYQPDVDPSVGLYCQIPQDHGLDKSLDLTVLVDLCKDAIEEGKPVKATLPIRNVNRVVGTILGNEITKRHWNGLPEDTVHLHFQGSAGQSFGAFVPKGVTLELEGDANDYLGKGLSGGKLIVYPPAVSSFDPSENIIIGNVAMYGATKGEVYINGIAGERFCVRNSGVNTVVEGVGDHGCEYMTGGTVVVLGATGRNFAAGMSGGAAYIYDEAGDFASRCNMQMVAIEPFEDPEDIAIVRQMIQNHANYTHSHKAKDILENWEQARSRFVKVMPKDYKRVLQALRRAEESGLSGDDALTAAFEENARDVARVGGS</sequence>
<dbReference type="Pfam" id="PF00310">
    <property type="entry name" value="GATase_2"/>
    <property type="match status" value="1"/>
</dbReference>
<dbReference type="GO" id="GO:0019676">
    <property type="term" value="P:ammonia assimilation cycle"/>
    <property type="evidence" value="ECO:0007669"/>
    <property type="project" value="TreeGrafter"/>
</dbReference>
<comment type="cofactor">
    <cofactor evidence="2">
        <name>[3Fe-4S] cluster</name>
        <dbReference type="ChEBI" id="CHEBI:21137"/>
    </cofactor>
</comment>
<dbReference type="Pfam" id="PF01645">
    <property type="entry name" value="Glu_synthase"/>
    <property type="match status" value="1"/>
</dbReference>
<evidence type="ECO:0000256" key="6">
    <source>
        <dbReference type="ARBA" id="ARBA00022630"/>
    </source>
</evidence>
<dbReference type="GO" id="GO:0004355">
    <property type="term" value="F:glutamate synthase (NADPH) activity"/>
    <property type="evidence" value="ECO:0007669"/>
    <property type="project" value="UniProtKB-EC"/>
</dbReference>
<comment type="pathway">
    <text evidence="16">Amino-acid biosynthesis.</text>
</comment>
<dbReference type="InterPro" id="IPR002489">
    <property type="entry name" value="Glu_synth_asu_C"/>
</dbReference>
<evidence type="ECO:0000256" key="15">
    <source>
        <dbReference type="ARBA" id="ARBA00023291"/>
    </source>
</evidence>
<dbReference type="GO" id="GO:0051538">
    <property type="term" value="F:3 iron, 4 sulfur cluster binding"/>
    <property type="evidence" value="ECO:0007669"/>
    <property type="project" value="UniProtKB-KW"/>
</dbReference>
<dbReference type="RefSeq" id="WP_316426811.1">
    <property type="nucleotide sequence ID" value="NZ_CP130144.1"/>
</dbReference>
<dbReference type="PANTHER" id="PTHR11938">
    <property type="entry name" value="FAD NADPH DEHYDROGENASE/OXIDOREDUCTASE"/>
    <property type="match status" value="1"/>
</dbReference>
<dbReference type="EC" id="1.4.1.13" evidence="19"/>
<feature type="region of interest" description="Disordered" evidence="17">
    <location>
        <begin position="904"/>
        <end position="928"/>
    </location>
</feature>
<feature type="domain" description="Glutamine amidotransferase type-2" evidence="18">
    <location>
        <begin position="22"/>
        <end position="419"/>
    </location>
</feature>
<evidence type="ECO:0000256" key="12">
    <source>
        <dbReference type="ARBA" id="ARBA00023004"/>
    </source>
</evidence>
<dbReference type="InterPro" id="IPR002932">
    <property type="entry name" value="Glu_synthdom"/>
</dbReference>
<evidence type="ECO:0000256" key="4">
    <source>
        <dbReference type="ARBA" id="ARBA00009716"/>
    </source>
</evidence>
<dbReference type="Gene3D" id="3.20.20.70">
    <property type="entry name" value="Aldolase class I"/>
    <property type="match status" value="2"/>
</dbReference>
<dbReference type="SUPFAM" id="SSF51395">
    <property type="entry name" value="FMN-linked oxidoreductases"/>
    <property type="match status" value="1"/>
</dbReference>
<dbReference type="GO" id="GO:0046872">
    <property type="term" value="F:metal ion binding"/>
    <property type="evidence" value="ECO:0007669"/>
    <property type="project" value="UniProtKB-KW"/>
</dbReference>
<dbReference type="CDD" id="cd02808">
    <property type="entry name" value="GltS_FMN"/>
    <property type="match status" value="1"/>
</dbReference>
<reference evidence="19" key="1">
    <citation type="journal article" date="2023" name="Plants (Basel)">
        <title>Genomic Analysis of Leptolyngbya boryana CZ1 Reveals Efficient Carbon Fixation Modules.</title>
        <authorList>
            <person name="Bai X."/>
            <person name="Wang H."/>
            <person name="Cheng W."/>
            <person name="Wang J."/>
            <person name="Ma M."/>
            <person name="Hu H."/>
            <person name="Song Z."/>
            <person name="Ma H."/>
            <person name="Fan Y."/>
            <person name="Du C."/>
            <person name="Xu J."/>
        </authorList>
    </citation>
    <scope>NUCLEOTIDE SEQUENCE</scope>
    <source>
        <strain evidence="19">CZ1</strain>
    </source>
</reference>
<dbReference type="InterPro" id="IPR013785">
    <property type="entry name" value="Aldolase_TIM"/>
</dbReference>
<dbReference type="SUPFAM" id="SSF56235">
    <property type="entry name" value="N-terminal nucleophile aminohydrolases (Ntn hydrolases)"/>
    <property type="match status" value="1"/>
</dbReference>
<keyword evidence="9" id="KW-0274">FAD</keyword>
<evidence type="ECO:0000256" key="3">
    <source>
        <dbReference type="ARBA" id="ARBA00001974"/>
    </source>
</evidence>
<dbReference type="Gene3D" id="3.60.20.10">
    <property type="entry name" value="Glutamine Phosphoribosylpyrophosphate, subunit 1, domain 1"/>
    <property type="match status" value="1"/>
</dbReference>
<evidence type="ECO:0000256" key="17">
    <source>
        <dbReference type="SAM" id="MobiDB-lite"/>
    </source>
</evidence>
<keyword evidence="11 19" id="KW-0560">Oxidoreductase</keyword>
<evidence type="ECO:0000256" key="14">
    <source>
        <dbReference type="ARBA" id="ARBA00023164"/>
    </source>
</evidence>
<evidence type="ECO:0000256" key="5">
    <source>
        <dbReference type="ARBA" id="ARBA00022605"/>
    </source>
</evidence>
<evidence type="ECO:0000259" key="18">
    <source>
        <dbReference type="PROSITE" id="PS51278"/>
    </source>
</evidence>
<dbReference type="FunFam" id="2.160.20.60:FF:000001">
    <property type="entry name" value="Glutamate synthase, large subunit"/>
    <property type="match status" value="1"/>
</dbReference>
<name>A0AA96X3T1_LEPBY</name>
<comment type="cofactor">
    <cofactor evidence="3">
        <name>FAD</name>
        <dbReference type="ChEBI" id="CHEBI:57692"/>
    </cofactor>
</comment>
<keyword evidence="5" id="KW-0028">Amino-acid biosynthesis</keyword>
<evidence type="ECO:0000256" key="10">
    <source>
        <dbReference type="ARBA" id="ARBA00022962"/>
    </source>
</evidence>
<dbReference type="NCBIfam" id="NF008730">
    <property type="entry name" value="PRK11750.1"/>
    <property type="match status" value="1"/>
</dbReference>
<dbReference type="Pfam" id="PF01493">
    <property type="entry name" value="GXGXG"/>
    <property type="match status" value="1"/>
</dbReference>
<keyword evidence="7" id="KW-0288">FMN</keyword>
<dbReference type="InterPro" id="IPR029055">
    <property type="entry name" value="Ntn_hydrolases_N"/>
</dbReference>
<evidence type="ECO:0000256" key="1">
    <source>
        <dbReference type="ARBA" id="ARBA00001917"/>
    </source>
</evidence>
<keyword evidence="13" id="KW-0411">Iron-sulfur</keyword>
<evidence type="ECO:0000256" key="13">
    <source>
        <dbReference type="ARBA" id="ARBA00023014"/>
    </source>
</evidence>
<evidence type="ECO:0000256" key="8">
    <source>
        <dbReference type="ARBA" id="ARBA00022723"/>
    </source>
</evidence>
<reference evidence="19" key="2">
    <citation type="submission" date="2023-07" db="EMBL/GenBank/DDBJ databases">
        <authorList>
            <person name="Bai X.-H."/>
            <person name="Wang H.-H."/>
            <person name="Wang J."/>
            <person name="Ma M.-Y."/>
            <person name="Hu H.-H."/>
            <person name="Song Z.-L."/>
            <person name="Ma H.-G."/>
            <person name="Fan Y."/>
            <person name="Du C.-Y."/>
            <person name="Xu J.-C."/>
        </authorList>
    </citation>
    <scope>NUCLEOTIDE SEQUENCE</scope>
    <source>
        <strain evidence="19">CZ1</strain>
    </source>
</reference>
<keyword evidence="14" id="KW-0314">Glutamate biosynthesis</keyword>
<dbReference type="FunFam" id="3.60.20.10:FF:000001">
    <property type="entry name" value="Glutamate synthase, large subunit"/>
    <property type="match status" value="1"/>
</dbReference>
<dbReference type="SUPFAM" id="SSF69336">
    <property type="entry name" value="Alpha subunit of glutamate synthase, C-terminal domain"/>
    <property type="match status" value="1"/>
</dbReference>
<dbReference type="PANTHER" id="PTHR11938:SF133">
    <property type="entry name" value="GLUTAMATE SYNTHASE (NADH)"/>
    <property type="match status" value="1"/>
</dbReference>